<dbReference type="Pfam" id="PF06995">
    <property type="entry name" value="Phage_P2_GpU"/>
    <property type="match status" value="1"/>
</dbReference>
<protein>
    <submittedName>
        <fullName evidence="1">Phage tail protein</fullName>
    </submittedName>
</protein>
<sequence length="148" mass="16147">MLWQVGPLTISRRPYNIEEWTREASASWAKKELLGRRPDREFTGEGEETLTLKGTLHPFNRNAIGGLSSIELAHSLRRSGQSVFVTRGDGTVYGFYAIESVSESHSEIGPHTAGVGQKIQHELKLVPVGQPGTGQASDMLSALISLFG</sequence>
<dbReference type="EMBL" id="VZZJ01000041">
    <property type="protein sequence ID" value="KAB1069271.1"/>
    <property type="molecule type" value="Genomic_DNA"/>
</dbReference>
<proteinExistence type="predicted"/>
<gene>
    <name evidence="1" type="ORF">F6X51_25700</name>
</gene>
<comment type="caution">
    <text evidence="1">The sequence shown here is derived from an EMBL/GenBank/DDBJ whole genome shotgun (WGS) entry which is preliminary data.</text>
</comment>
<evidence type="ECO:0000313" key="1">
    <source>
        <dbReference type="EMBL" id="KAB1069271.1"/>
    </source>
</evidence>
<accession>A0A6N6MG51</accession>
<evidence type="ECO:0000313" key="2">
    <source>
        <dbReference type="Proteomes" id="UP000441523"/>
    </source>
</evidence>
<organism evidence="1 2">
    <name type="scientific">Methylobacterium planeticum</name>
    <dbReference type="NCBI Taxonomy" id="2615211"/>
    <lineage>
        <taxon>Bacteria</taxon>
        <taxon>Pseudomonadati</taxon>
        <taxon>Pseudomonadota</taxon>
        <taxon>Alphaproteobacteria</taxon>
        <taxon>Hyphomicrobiales</taxon>
        <taxon>Methylobacteriaceae</taxon>
        <taxon>Methylobacterium</taxon>
    </lineage>
</organism>
<reference evidence="1 2" key="1">
    <citation type="submission" date="2019-09" db="EMBL/GenBank/DDBJ databases">
        <title>YIM 132548 draft genome.</title>
        <authorList>
            <person name="Jiang L."/>
        </authorList>
    </citation>
    <scope>NUCLEOTIDE SEQUENCE [LARGE SCALE GENOMIC DNA]</scope>
    <source>
        <strain evidence="1 2">YIM 132548</strain>
    </source>
</reference>
<dbReference type="RefSeq" id="WP_150966710.1">
    <property type="nucleotide sequence ID" value="NZ_VZZJ01000041.1"/>
</dbReference>
<keyword evidence="2" id="KW-1185">Reference proteome</keyword>
<dbReference type="AlphaFoldDB" id="A0A6N6MG51"/>
<dbReference type="InterPro" id="IPR009734">
    <property type="entry name" value="Myoviridae_GpU"/>
</dbReference>
<dbReference type="Proteomes" id="UP000441523">
    <property type="component" value="Unassembled WGS sequence"/>
</dbReference>
<name>A0A6N6MG51_9HYPH</name>